<dbReference type="PROSITE" id="PS51202">
    <property type="entry name" value="RCK_C"/>
    <property type="match status" value="1"/>
</dbReference>
<feature type="domain" description="RCK C-terminal" evidence="9">
    <location>
        <begin position="255"/>
        <end position="338"/>
    </location>
</feature>
<feature type="transmembrane region" description="Helical" evidence="8">
    <location>
        <begin position="12"/>
        <end position="31"/>
    </location>
</feature>
<name>A0A7K3LQ76_9ACTN</name>
<feature type="transmembrane region" description="Helical" evidence="8">
    <location>
        <begin position="404"/>
        <end position="422"/>
    </location>
</feature>
<comment type="similarity">
    <text evidence="2">Belongs to the AAE transporter (TC 2.A.81) family.</text>
</comment>
<dbReference type="InterPro" id="IPR006037">
    <property type="entry name" value="RCK_C"/>
</dbReference>
<feature type="transmembrane region" description="Helical" evidence="8">
    <location>
        <begin position="442"/>
        <end position="461"/>
    </location>
</feature>
<keyword evidence="3" id="KW-0813">Transport</keyword>
<sequence>MTAILGLFADQPLIYLALIVGIGVTIGRVQLRGVGLGPAAVLFTAIVLTALGSAVDVELILPEVIGNLGLVLFAFTTGLVAGPSFFASLRTAWQLVVTVAAVVCAAAVTVYLVGAAFGLSPTAIAGTFAGAVTNTPALAAAGGSAEATVGYATAYVFGVILMLVMVTLAFRFGNPDPDTPEKVIDLTVRVEGDDVGVADLRARHGNRLTFSRLAHDPAEPPEPVGDEQTLRHGDLVTVVGPPSEVDALVDEIGHRSSHDLTADRSALDFRRITVSAPRWAGRRVRDLELDRYGAAITRLRRGDTDLVATPDTPLQLGDRVRVVAPPEQMGQVAGVLGDSSRGLTEINAMALGFGIAIGLAVGLVPIPVPGLGTLSLGAAAGTLVVGLILGRIGRIGPVVTSMPLTSAQVITELGLLLFLAYAGTKAGSLILDAFTSGAIVDMLVTGAACSTVMAVGMYAVCRWVLRTGKVRLAGVLAGTQTNPAHLAFANARGGDDPRIALGYALVYPAAMVVKILLAQVLSAL</sequence>
<organism evidence="10 11">
    <name type="scientific">Gordonia desulfuricans</name>
    <dbReference type="NCBI Taxonomy" id="89051"/>
    <lineage>
        <taxon>Bacteria</taxon>
        <taxon>Bacillati</taxon>
        <taxon>Actinomycetota</taxon>
        <taxon>Actinomycetes</taxon>
        <taxon>Mycobacteriales</taxon>
        <taxon>Gordoniaceae</taxon>
        <taxon>Gordonia</taxon>
    </lineage>
</organism>
<reference evidence="10 11" key="1">
    <citation type="submission" date="2020-01" db="EMBL/GenBank/DDBJ databases">
        <title>Investigation of new actinobacteria for the biodesulphurisation of diesel fuel.</title>
        <authorList>
            <person name="Athi Narayanan S.M."/>
        </authorList>
    </citation>
    <scope>NUCLEOTIDE SEQUENCE [LARGE SCALE GENOMIC DNA]</scope>
    <source>
        <strain evidence="10 11">213E</strain>
    </source>
</reference>
<dbReference type="SUPFAM" id="SSF116726">
    <property type="entry name" value="TrkA C-terminal domain-like"/>
    <property type="match status" value="1"/>
</dbReference>
<feature type="transmembrane region" description="Helical" evidence="8">
    <location>
        <begin position="348"/>
        <end position="368"/>
    </location>
</feature>
<gene>
    <name evidence="10" type="ORF">GYA93_12345</name>
</gene>
<keyword evidence="7 8" id="KW-0472">Membrane</keyword>
<dbReference type="GO" id="GO:0006813">
    <property type="term" value="P:potassium ion transport"/>
    <property type="evidence" value="ECO:0007669"/>
    <property type="project" value="InterPro"/>
</dbReference>
<dbReference type="GO" id="GO:0005886">
    <property type="term" value="C:plasma membrane"/>
    <property type="evidence" value="ECO:0007669"/>
    <property type="project" value="UniProtKB-SubCell"/>
</dbReference>
<dbReference type="Pfam" id="PF02080">
    <property type="entry name" value="TrkA_C"/>
    <property type="match status" value="1"/>
</dbReference>
<dbReference type="InterPro" id="IPR003842">
    <property type="entry name" value="Vacuolating_cytotoxin"/>
</dbReference>
<feature type="transmembrane region" description="Helical" evidence="8">
    <location>
        <begin position="500"/>
        <end position="521"/>
    </location>
</feature>
<feature type="transmembrane region" description="Helical" evidence="8">
    <location>
        <begin position="149"/>
        <end position="170"/>
    </location>
</feature>
<dbReference type="Pfam" id="PF06826">
    <property type="entry name" value="Asp-Al_Ex"/>
    <property type="match status" value="2"/>
</dbReference>
<dbReference type="PANTHER" id="PTHR30445:SF3">
    <property type="entry name" value="TRANSPORT PROTEIN YIDE-RELATED"/>
    <property type="match status" value="1"/>
</dbReference>
<evidence type="ECO:0000256" key="7">
    <source>
        <dbReference type="ARBA" id="ARBA00023136"/>
    </source>
</evidence>
<comment type="caution">
    <text evidence="10">The sequence shown here is derived from an EMBL/GenBank/DDBJ whole genome shotgun (WGS) entry which is preliminary data.</text>
</comment>
<dbReference type="Proteomes" id="UP000466307">
    <property type="component" value="Unassembled WGS sequence"/>
</dbReference>
<dbReference type="NCBIfam" id="TIGR01625">
    <property type="entry name" value="YidE_YbjL_dupl"/>
    <property type="match status" value="1"/>
</dbReference>
<dbReference type="InterPro" id="IPR006512">
    <property type="entry name" value="YidE_YbjL"/>
</dbReference>
<keyword evidence="11" id="KW-1185">Reference proteome</keyword>
<feature type="transmembrane region" description="Helical" evidence="8">
    <location>
        <begin position="374"/>
        <end position="392"/>
    </location>
</feature>
<feature type="transmembrane region" description="Helical" evidence="8">
    <location>
        <begin position="37"/>
        <end position="57"/>
    </location>
</feature>
<dbReference type="PANTHER" id="PTHR30445">
    <property type="entry name" value="K(+)_H(+) ANTIPORTER SUBUNIT KHTT"/>
    <property type="match status" value="1"/>
</dbReference>
<dbReference type="AlphaFoldDB" id="A0A7K3LQ76"/>
<dbReference type="InterPro" id="IPR036721">
    <property type="entry name" value="RCK_C_sf"/>
</dbReference>
<keyword evidence="6 8" id="KW-1133">Transmembrane helix</keyword>
<evidence type="ECO:0000259" key="9">
    <source>
        <dbReference type="PROSITE" id="PS51202"/>
    </source>
</evidence>
<evidence type="ECO:0000256" key="1">
    <source>
        <dbReference type="ARBA" id="ARBA00004651"/>
    </source>
</evidence>
<dbReference type="GO" id="GO:0005576">
    <property type="term" value="C:extracellular region"/>
    <property type="evidence" value="ECO:0007669"/>
    <property type="project" value="InterPro"/>
</dbReference>
<dbReference type="RefSeq" id="WP_059037326.1">
    <property type="nucleotide sequence ID" value="NZ_JAADZU010000036.1"/>
</dbReference>
<feature type="transmembrane region" description="Helical" evidence="8">
    <location>
        <begin position="64"/>
        <end position="86"/>
    </location>
</feature>
<evidence type="ECO:0000256" key="6">
    <source>
        <dbReference type="ARBA" id="ARBA00022989"/>
    </source>
</evidence>
<dbReference type="GO" id="GO:0008324">
    <property type="term" value="F:monoatomic cation transmembrane transporter activity"/>
    <property type="evidence" value="ECO:0007669"/>
    <property type="project" value="InterPro"/>
</dbReference>
<keyword evidence="4" id="KW-1003">Cell membrane</keyword>
<evidence type="ECO:0000313" key="10">
    <source>
        <dbReference type="EMBL" id="NDK90368.1"/>
    </source>
</evidence>
<accession>A0A7K3LQ76</accession>
<dbReference type="PRINTS" id="PR01656">
    <property type="entry name" value="VACCYTOTOXIN"/>
</dbReference>
<dbReference type="InterPro" id="IPR050144">
    <property type="entry name" value="AAE_transporter"/>
</dbReference>
<proteinExistence type="inferred from homology"/>
<evidence type="ECO:0000256" key="4">
    <source>
        <dbReference type="ARBA" id="ARBA00022475"/>
    </source>
</evidence>
<evidence type="ECO:0000256" key="8">
    <source>
        <dbReference type="SAM" id="Phobius"/>
    </source>
</evidence>
<comment type="subcellular location">
    <subcellularLocation>
        <location evidence="1">Cell membrane</location>
        <topology evidence="1">Multi-pass membrane protein</topology>
    </subcellularLocation>
</comment>
<keyword evidence="5 8" id="KW-0812">Transmembrane</keyword>
<evidence type="ECO:0000256" key="3">
    <source>
        <dbReference type="ARBA" id="ARBA00022448"/>
    </source>
</evidence>
<feature type="transmembrane region" description="Helical" evidence="8">
    <location>
        <begin position="92"/>
        <end position="117"/>
    </location>
</feature>
<protein>
    <submittedName>
        <fullName evidence="10">AAE family transporter</fullName>
    </submittedName>
</protein>
<dbReference type="EMBL" id="JAADZU010000036">
    <property type="protein sequence ID" value="NDK90368.1"/>
    <property type="molecule type" value="Genomic_DNA"/>
</dbReference>
<evidence type="ECO:0000256" key="2">
    <source>
        <dbReference type="ARBA" id="ARBA00009854"/>
    </source>
</evidence>
<evidence type="ECO:0000313" key="11">
    <source>
        <dbReference type="Proteomes" id="UP000466307"/>
    </source>
</evidence>
<dbReference type="Gene3D" id="3.30.70.1450">
    <property type="entry name" value="Regulator of K+ conductance, C-terminal domain"/>
    <property type="match status" value="1"/>
</dbReference>
<evidence type="ECO:0000256" key="5">
    <source>
        <dbReference type="ARBA" id="ARBA00022692"/>
    </source>
</evidence>